<feature type="compositionally biased region" description="Basic and acidic residues" evidence="2">
    <location>
        <begin position="825"/>
        <end position="839"/>
    </location>
</feature>
<feature type="compositionally biased region" description="Basic and acidic residues" evidence="2">
    <location>
        <begin position="57"/>
        <end position="66"/>
    </location>
</feature>
<evidence type="ECO:0000313" key="4">
    <source>
        <dbReference type="EMBL" id="KAL2046892.1"/>
    </source>
</evidence>
<dbReference type="PROSITE" id="PS50157">
    <property type="entry name" value="ZINC_FINGER_C2H2_2"/>
    <property type="match status" value="2"/>
</dbReference>
<evidence type="ECO:0000256" key="1">
    <source>
        <dbReference type="PROSITE-ProRule" id="PRU00042"/>
    </source>
</evidence>
<reference evidence="4 5" key="1">
    <citation type="submission" date="2024-09" db="EMBL/GenBank/DDBJ databases">
        <title>Rethinking Asexuality: The Enigmatic Case of Functional Sexual Genes in Lepraria (Stereocaulaceae).</title>
        <authorList>
            <person name="Doellman M."/>
            <person name="Sun Y."/>
            <person name="Barcenas-Pena A."/>
            <person name="Lumbsch H.T."/>
            <person name="Grewe F."/>
        </authorList>
    </citation>
    <scope>NUCLEOTIDE SEQUENCE [LARGE SCALE GENOMIC DNA]</scope>
    <source>
        <strain evidence="4 5">Mercado 3170</strain>
    </source>
</reference>
<dbReference type="EMBL" id="JBEFKJ010000003">
    <property type="protein sequence ID" value="KAL2046892.1"/>
    <property type="molecule type" value="Genomic_DNA"/>
</dbReference>
<feature type="compositionally biased region" description="Polar residues" evidence="2">
    <location>
        <begin position="694"/>
        <end position="716"/>
    </location>
</feature>
<feature type="compositionally biased region" description="Polar residues" evidence="2">
    <location>
        <begin position="576"/>
        <end position="593"/>
    </location>
</feature>
<dbReference type="InterPro" id="IPR036236">
    <property type="entry name" value="Znf_C2H2_sf"/>
</dbReference>
<dbReference type="Proteomes" id="UP001590950">
    <property type="component" value="Unassembled WGS sequence"/>
</dbReference>
<sequence>MRNIFGLSESTNRTPEAMSEDKRTATSSIRNLKRKASDIEEAENAPDQSHFRTLPAHRKDSNHGEAAEGSAKLTTRSSLPSSVGGPGGSSSSALHPTSVDAEDERNYTPGTSFTSINRGVSREQSDAAVGQRKLDERSKEHGNLYPGMTADKSDPQAQLKPNAQRLTDIDRKHLVAAVAEVEANFQKEKWELVARFMRRAGAAAYPLDLLENEFVERTRSPPPNVTEHESHTQAWKDILWKITEAPGAGIVFTRPSPYDNGEICSVSKLSKPVTSPKGGASTGAVFERLNFQILPTDTLEDPPTGPGNTTTTARNITKVNGSGSAKPPAPDYQGFGVLVNQEPLQCNAQQIPPNIRSRMAQQENRISWPVTPRIDSSPQQGSPSSIPVHSAMSSVQVPSSEPATERPLLSQRISYESCREQKSTEPQAPSLAPVVMTHSKPNTPTSTNEATFQESRTAAKSRKAISKSNLKYMLRHRTLNEVNKNKPWDVIARECGVNAPLNEISAALEQAGFPSILYTPTGAPIFVSNPASNAAVSPSSIAYVSPYNSMSPITPAANHRSPPLPITIDPIEENDNPLSTTPTPTTQAGQNHYTGPEECHLSPPGIEPVLSKEEKDPLQDSHEKRSAAMRKAWAKRQAEGRNGRHGGPPRSSTLARNTVIGSSPIVFAAQVLAAAEAEAAPPSRTTLHEKKRASSTSPQVTPVEDTNPTSSGQGRSQLGKKRGQYKKKEDAAVEAPTQPTHYPYQNTFMFADDKPCPYACDKCGKAYTTPGGLNYHRASKPNCETETPKPRPFVCEKCGKSYQNKGGLSYHKAQYSKCDLGLTSPEERPNLPEQRESKRLSGPRIVGGARITPQEQSTTKNNSED</sequence>
<name>A0ABR4AQ58_9LECA</name>
<keyword evidence="1" id="KW-0862">Zinc</keyword>
<feature type="region of interest" description="Disordered" evidence="2">
    <location>
        <begin position="296"/>
        <end position="330"/>
    </location>
</feature>
<organism evidence="4 5">
    <name type="scientific">Stereocaulon virgatum</name>
    <dbReference type="NCBI Taxonomy" id="373712"/>
    <lineage>
        <taxon>Eukaryota</taxon>
        <taxon>Fungi</taxon>
        <taxon>Dikarya</taxon>
        <taxon>Ascomycota</taxon>
        <taxon>Pezizomycotina</taxon>
        <taxon>Lecanoromycetes</taxon>
        <taxon>OSLEUM clade</taxon>
        <taxon>Lecanoromycetidae</taxon>
        <taxon>Lecanorales</taxon>
        <taxon>Lecanorineae</taxon>
        <taxon>Stereocaulaceae</taxon>
        <taxon>Stereocaulon</taxon>
    </lineage>
</organism>
<feature type="region of interest" description="Disordered" evidence="2">
    <location>
        <begin position="679"/>
        <end position="743"/>
    </location>
</feature>
<accession>A0ABR4AQ58</accession>
<keyword evidence="1" id="KW-0479">Metal-binding</keyword>
<feature type="region of interest" description="Disordered" evidence="2">
    <location>
        <begin position="369"/>
        <end position="460"/>
    </location>
</feature>
<feature type="compositionally biased region" description="Basic and acidic residues" evidence="2">
    <location>
        <begin position="610"/>
        <end position="626"/>
    </location>
</feature>
<evidence type="ECO:0000259" key="3">
    <source>
        <dbReference type="PROSITE" id="PS50157"/>
    </source>
</evidence>
<feature type="compositionally biased region" description="Polar residues" evidence="2">
    <location>
        <begin position="108"/>
        <end position="118"/>
    </location>
</feature>
<feature type="compositionally biased region" description="Polar residues" evidence="2">
    <location>
        <begin position="391"/>
        <end position="402"/>
    </location>
</feature>
<feature type="domain" description="C2H2-type" evidence="3">
    <location>
        <begin position="758"/>
        <end position="788"/>
    </location>
</feature>
<feature type="compositionally biased region" description="Polar residues" evidence="2">
    <location>
        <begin position="439"/>
        <end position="458"/>
    </location>
</feature>
<feature type="compositionally biased region" description="Polar residues" evidence="2">
    <location>
        <begin position="853"/>
        <end position="865"/>
    </location>
</feature>
<feature type="compositionally biased region" description="Low complexity" evidence="2">
    <location>
        <begin position="376"/>
        <end position="385"/>
    </location>
</feature>
<gene>
    <name evidence="4" type="ORF">N7G274_000910</name>
</gene>
<dbReference type="SUPFAM" id="SSF57667">
    <property type="entry name" value="beta-beta-alpha zinc fingers"/>
    <property type="match status" value="1"/>
</dbReference>
<feature type="domain" description="C2H2-type" evidence="3">
    <location>
        <begin position="793"/>
        <end position="829"/>
    </location>
</feature>
<feature type="compositionally biased region" description="Basic and acidic residues" evidence="2">
    <location>
        <begin position="132"/>
        <end position="142"/>
    </location>
</feature>
<feature type="region of interest" description="Disordered" evidence="2">
    <location>
        <begin position="820"/>
        <end position="865"/>
    </location>
</feature>
<proteinExistence type="predicted"/>
<comment type="caution">
    <text evidence="4">The sequence shown here is derived from an EMBL/GenBank/DDBJ whole genome shotgun (WGS) entry which is preliminary data.</text>
</comment>
<evidence type="ECO:0000313" key="5">
    <source>
        <dbReference type="Proteomes" id="UP001590950"/>
    </source>
</evidence>
<evidence type="ECO:0000256" key="2">
    <source>
        <dbReference type="SAM" id="MobiDB-lite"/>
    </source>
</evidence>
<feature type="region of interest" description="Disordered" evidence="2">
    <location>
        <begin position="573"/>
        <end position="656"/>
    </location>
</feature>
<protein>
    <recommendedName>
        <fullName evidence="3">C2H2-type domain-containing protein</fullName>
    </recommendedName>
</protein>
<dbReference type="InterPro" id="IPR013087">
    <property type="entry name" value="Znf_C2H2_type"/>
</dbReference>
<keyword evidence="1" id="KW-0863">Zinc-finger</keyword>
<dbReference type="Gene3D" id="3.30.160.60">
    <property type="entry name" value="Classic Zinc Finger"/>
    <property type="match status" value="1"/>
</dbReference>
<feature type="compositionally biased region" description="Polar residues" evidence="2">
    <location>
        <begin position="313"/>
        <end position="323"/>
    </location>
</feature>
<keyword evidence="5" id="KW-1185">Reference proteome</keyword>
<feature type="region of interest" description="Disordered" evidence="2">
    <location>
        <begin position="1"/>
        <end position="158"/>
    </location>
</feature>